<feature type="modified residue" description="4-aspartylphosphate" evidence="5">
    <location>
        <position position="59"/>
    </location>
</feature>
<feature type="domain" description="Response regulatory" evidence="6">
    <location>
        <begin position="2"/>
        <end position="126"/>
    </location>
</feature>
<dbReference type="EMBL" id="LHQM01000044">
    <property type="protein sequence ID" value="KPJ21859.1"/>
    <property type="molecule type" value="Genomic_DNA"/>
</dbReference>
<sequence length="247" mass="29011">MNIFILEDDFIQQTRIESVITSILEETKIPCNQLEAFANPQKLINGIQERGDHQLYFLDIEIRNESRRGLELAAEIRQKDPNAVIVFVTTHSEFAPISFKYKVSALDFIDKAVDSRQFKEQIEECIRYTYDMMSSRESQDMFLFETSQTRLKLPYKDILYFATATTPHKVCLWTQTERLEFYGNLSDIKAVAPKLFLCHRSYLVNLENVVRIDKSKQLVYFENGDSCMVSRLKMKSLFEKWESCHKV</sequence>
<keyword evidence="5" id="KW-0597">Phosphoprotein</keyword>
<keyword evidence="1" id="KW-0963">Cytoplasm</keyword>
<dbReference type="SMART" id="SM00448">
    <property type="entry name" value="REC"/>
    <property type="match status" value="1"/>
</dbReference>
<keyword evidence="3" id="KW-0010">Activator</keyword>
<evidence type="ECO:0000256" key="3">
    <source>
        <dbReference type="ARBA" id="ARBA00023159"/>
    </source>
</evidence>
<dbReference type="PATRIC" id="fig|119224.3.peg.1286"/>
<evidence type="ECO:0000259" key="7">
    <source>
        <dbReference type="PROSITE" id="PS50930"/>
    </source>
</evidence>
<comment type="function">
    <text evidence="4">Required for high-level post-exponential phase expression of a series of secreted proteins.</text>
</comment>
<dbReference type="Gene3D" id="2.40.50.1020">
    <property type="entry name" value="LytTr DNA-binding domain"/>
    <property type="match status" value="1"/>
</dbReference>
<proteinExistence type="predicted"/>
<dbReference type="InterPro" id="IPR046947">
    <property type="entry name" value="LytR-like"/>
</dbReference>
<dbReference type="Gene3D" id="3.40.50.2300">
    <property type="match status" value="1"/>
</dbReference>
<organism evidence="8 9">
    <name type="scientific">Streptococcus phocae</name>
    <dbReference type="NCBI Taxonomy" id="119224"/>
    <lineage>
        <taxon>Bacteria</taxon>
        <taxon>Bacillati</taxon>
        <taxon>Bacillota</taxon>
        <taxon>Bacilli</taxon>
        <taxon>Lactobacillales</taxon>
        <taxon>Streptococcaceae</taxon>
        <taxon>Streptococcus</taxon>
    </lineage>
</organism>
<keyword evidence="2" id="KW-0902">Two-component regulatory system</keyword>
<dbReference type="PANTHER" id="PTHR37299">
    <property type="entry name" value="TRANSCRIPTIONAL REGULATOR-RELATED"/>
    <property type="match status" value="1"/>
</dbReference>
<name>A0A0N8FX14_9STRE</name>
<keyword evidence="9" id="KW-1185">Reference proteome</keyword>
<protein>
    <submittedName>
        <fullName evidence="8">Transcriptional regulator</fullName>
    </submittedName>
</protein>
<evidence type="ECO:0000313" key="9">
    <source>
        <dbReference type="Proteomes" id="UP000049578"/>
    </source>
</evidence>
<dbReference type="Pfam" id="PF00072">
    <property type="entry name" value="Response_reg"/>
    <property type="match status" value="1"/>
</dbReference>
<accession>A0A0N8FX14</accession>
<dbReference type="InterPro" id="IPR011006">
    <property type="entry name" value="CheY-like_superfamily"/>
</dbReference>
<dbReference type="SUPFAM" id="SSF52172">
    <property type="entry name" value="CheY-like"/>
    <property type="match status" value="1"/>
</dbReference>
<evidence type="ECO:0000256" key="5">
    <source>
        <dbReference type="PROSITE-ProRule" id="PRU00169"/>
    </source>
</evidence>
<dbReference type="STRING" id="119224.AKK44_07685"/>
<dbReference type="InterPro" id="IPR001789">
    <property type="entry name" value="Sig_transdc_resp-reg_receiver"/>
</dbReference>
<dbReference type="PANTHER" id="PTHR37299:SF3">
    <property type="entry name" value="STAGE 0 SPORULATION PROTEIN A HOMOLOG"/>
    <property type="match status" value="1"/>
</dbReference>
<evidence type="ECO:0000256" key="1">
    <source>
        <dbReference type="ARBA" id="ARBA00022490"/>
    </source>
</evidence>
<comment type="caution">
    <text evidence="8">The sequence shown here is derived from an EMBL/GenBank/DDBJ whole genome shotgun (WGS) entry which is preliminary data.</text>
</comment>
<evidence type="ECO:0000256" key="4">
    <source>
        <dbReference type="ARBA" id="ARBA00037164"/>
    </source>
</evidence>
<gene>
    <name evidence="8" type="ORF">AKK44_07685</name>
</gene>
<evidence type="ECO:0000313" key="8">
    <source>
        <dbReference type="EMBL" id="KPJ21859.1"/>
    </source>
</evidence>
<dbReference type="CDD" id="cd17533">
    <property type="entry name" value="REC_LytTR_AgrA-like"/>
    <property type="match status" value="1"/>
</dbReference>
<dbReference type="PROSITE" id="PS50930">
    <property type="entry name" value="HTH_LYTTR"/>
    <property type="match status" value="1"/>
</dbReference>
<dbReference type="SMART" id="SM00850">
    <property type="entry name" value="LytTR"/>
    <property type="match status" value="1"/>
</dbReference>
<feature type="domain" description="HTH LytTR-type" evidence="7">
    <location>
        <begin position="142"/>
        <end position="243"/>
    </location>
</feature>
<evidence type="ECO:0000259" key="6">
    <source>
        <dbReference type="PROSITE" id="PS50110"/>
    </source>
</evidence>
<dbReference type="GO" id="GO:0000156">
    <property type="term" value="F:phosphorelay response regulator activity"/>
    <property type="evidence" value="ECO:0007669"/>
    <property type="project" value="InterPro"/>
</dbReference>
<dbReference type="InterPro" id="IPR007492">
    <property type="entry name" value="LytTR_DNA-bd_dom"/>
</dbReference>
<dbReference type="Pfam" id="PF04397">
    <property type="entry name" value="LytTR"/>
    <property type="match status" value="1"/>
</dbReference>
<dbReference type="GO" id="GO:0003677">
    <property type="term" value="F:DNA binding"/>
    <property type="evidence" value="ECO:0007669"/>
    <property type="project" value="InterPro"/>
</dbReference>
<dbReference type="Proteomes" id="UP000049578">
    <property type="component" value="Unassembled WGS sequence"/>
</dbReference>
<dbReference type="PROSITE" id="PS50110">
    <property type="entry name" value="RESPONSE_REGULATORY"/>
    <property type="match status" value="1"/>
</dbReference>
<evidence type="ECO:0000256" key="2">
    <source>
        <dbReference type="ARBA" id="ARBA00023012"/>
    </source>
</evidence>
<reference evidence="8 9" key="1">
    <citation type="submission" date="2015-08" db="EMBL/GenBank/DDBJ databases">
        <title>Genome sequence of Streptococcus phocae subsp. phocae ATCC 51973T isolated from liver specimen obtained from seal.</title>
        <authorList>
            <person name="Avendano-Herrera R."/>
        </authorList>
    </citation>
    <scope>NUCLEOTIDE SEQUENCE [LARGE SCALE GENOMIC DNA]</scope>
    <source>
        <strain evidence="8 9">ATCC 51973</strain>
    </source>
</reference>
<dbReference type="AlphaFoldDB" id="A0A0N8FX14"/>